<evidence type="ECO:0000259" key="7">
    <source>
        <dbReference type="PROSITE" id="PS50011"/>
    </source>
</evidence>
<evidence type="ECO:0000256" key="6">
    <source>
        <dbReference type="SAM" id="Phobius"/>
    </source>
</evidence>
<name>A0A9X2JFT6_9BACT</name>
<keyword evidence="9" id="KW-1185">Reference proteome</keyword>
<dbReference type="Gene3D" id="3.30.200.20">
    <property type="entry name" value="Phosphorylase Kinase, domain 1"/>
    <property type="match status" value="1"/>
</dbReference>
<dbReference type="SMART" id="SM00220">
    <property type="entry name" value="S_TKc"/>
    <property type="match status" value="1"/>
</dbReference>
<dbReference type="CDD" id="cd14014">
    <property type="entry name" value="STKc_PknB_like"/>
    <property type="match status" value="1"/>
</dbReference>
<dbReference type="InterPro" id="IPR019734">
    <property type="entry name" value="TPR_rpt"/>
</dbReference>
<dbReference type="PROSITE" id="PS00108">
    <property type="entry name" value="PROTEIN_KINASE_ST"/>
    <property type="match status" value="1"/>
</dbReference>
<evidence type="ECO:0000256" key="1">
    <source>
        <dbReference type="ARBA" id="ARBA00022679"/>
    </source>
</evidence>
<dbReference type="Pfam" id="PF00069">
    <property type="entry name" value="Pkinase"/>
    <property type="match status" value="1"/>
</dbReference>
<dbReference type="InterPro" id="IPR011990">
    <property type="entry name" value="TPR-like_helical_dom_sf"/>
</dbReference>
<dbReference type="Proteomes" id="UP001155241">
    <property type="component" value="Unassembled WGS sequence"/>
</dbReference>
<proteinExistence type="predicted"/>
<keyword evidence="6" id="KW-0472">Membrane</keyword>
<keyword evidence="6" id="KW-0812">Transmembrane</keyword>
<evidence type="ECO:0000256" key="4">
    <source>
        <dbReference type="ARBA" id="ARBA00022840"/>
    </source>
</evidence>
<keyword evidence="1" id="KW-0808">Transferase</keyword>
<dbReference type="Gene3D" id="1.10.510.10">
    <property type="entry name" value="Transferase(Phosphotransferase) domain 1"/>
    <property type="match status" value="1"/>
</dbReference>
<dbReference type="GO" id="GO:0005524">
    <property type="term" value="F:ATP binding"/>
    <property type="evidence" value="ECO:0007669"/>
    <property type="project" value="UniProtKB-UniRule"/>
</dbReference>
<dbReference type="PRINTS" id="PR00381">
    <property type="entry name" value="KINESINLIGHT"/>
</dbReference>
<dbReference type="PROSITE" id="PS00107">
    <property type="entry name" value="PROTEIN_KINASE_ATP"/>
    <property type="match status" value="1"/>
</dbReference>
<feature type="binding site" evidence="5">
    <location>
        <position position="108"/>
    </location>
    <ligand>
        <name>ATP</name>
        <dbReference type="ChEBI" id="CHEBI:30616"/>
    </ligand>
</feature>
<feature type="domain" description="Protein kinase" evidence="7">
    <location>
        <begin position="78"/>
        <end position="374"/>
    </location>
</feature>
<dbReference type="InterPro" id="IPR011009">
    <property type="entry name" value="Kinase-like_dom_sf"/>
</dbReference>
<dbReference type="PANTHER" id="PTHR43289:SF6">
    <property type="entry name" value="SERINE_THREONINE-PROTEIN KINASE NEKL-3"/>
    <property type="match status" value="1"/>
</dbReference>
<dbReference type="PANTHER" id="PTHR43289">
    <property type="entry name" value="MITOGEN-ACTIVATED PROTEIN KINASE KINASE KINASE 20-RELATED"/>
    <property type="match status" value="1"/>
</dbReference>
<accession>A0A9X2JFT6</accession>
<dbReference type="GO" id="GO:0004674">
    <property type="term" value="F:protein serine/threonine kinase activity"/>
    <property type="evidence" value="ECO:0007669"/>
    <property type="project" value="TreeGrafter"/>
</dbReference>
<dbReference type="Pfam" id="PF13424">
    <property type="entry name" value="TPR_12"/>
    <property type="match status" value="3"/>
</dbReference>
<comment type="caution">
    <text evidence="8">The sequence shown here is derived from an EMBL/GenBank/DDBJ whole genome shotgun (WGS) entry which is preliminary data.</text>
</comment>
<keyword evidence="6" id="KW-1133">Transmembrane helix</keyword>
<dbReference type="InterPro" id="IPR017441">
    <property type="entry name" value="Protein_kinase_ATP_BS"/>
</dbReference>
<dbReference type="Gene3D" id="1.25.40.10">
    <property type="entry name" value="Tetratricopeptide repeat domain"/>
    <property type="match status" value="2"/>
</dbReference>
<dbReference type="SUPFAM" id="SSF56112">
    <property type="entry name" value="Protein kinase-like (PK-like)"/>
    <property type="match status" value="1"/>
</dbReference>
<keyword evidence="2 5" id="KW-0547">Nucleotide-binding</keyword>
<protein>
    <submittedName>
        <fullName evidence="8">Serine/threonine-protein kinase</fullName>
    </submittedName>
</protein>
<evidence type="ECO:0000313" key="9">
    <source>
        <dbReference type="Proteomes" id="UP001155241"/>
    </source>
</evidence>
<dbReference type="InterPro" id="IPR008271">
    <property type="entry name" value="Ser/Thr_kinase_AS"/>
</dbReference>
<evidence type="ECO:0000313" key="8">
    <source>
        <dbReference type="EMBL" id="MCO6042748.1"/>
    </source>
</evidence>
<dbReference type="PROSITE" id="PS50011">
    <property type="entry name" value="PROTEIN_KINASE_DOM"/>
    <property type="match status" value="1"/>
</dbReference>
<dbReference type="SUPFAM" id="SSF48452">
    <property type="entry name" value="TPR-like"/>
    <property type="match status" value="2"/>
</dbReference>
<gene>
    <name evidence="8" type="ORF">NG895_02400</name>
</gene>
<sequence length="955" mass="106416">MRERDVFIEAIALDNSADRTEFLDLECSSDTNLRHRVDLLLAEHERQETFILDIPPVVGGTETDQPDFEQPGVVVGPFKLLRLIGEGGMGVVFMAEQAEPLQRTVALKIIKPGMDSRQVLARFDAERQAVSMMDHPNIAKVLDAGTTDNGRPYFAMELVRGVPITEYCDEKQLPLATRLNLFLKVCQAVQHAHQKGVIHRDIKPTNVLVAEYDNHPIPKVIDFGVAKATALCLTDCTLFTETGQLIGTLEYMSPEQAGLNQIDVDTRSDIYSLGVLLYELLTGMLPFDGKRLHAAVFDELLRIIRDETPPIPSTRLSTAKGLSAIAANRSSDGKKLIQLVRGELDWIVLKSIEKDRNRRYASANGLAADILRYLNNDTVQACPPSRLYQFRKAIRRNRGPVIVASLLLLTLFIGVVGTTIGFLRAERARQAEASQRHNAESREAEARVVLDFVRNKILAAAGPQGTDGGLGREVTLQEAIESSVTDIESSFSDQPIVEARLRATLSKAFSDLGETAKAIEHEERAYLLFQTYLGRVHPDTLKTMGNLAVSYAAAGRRNEALELQRRTLALQKTELGPLHKDTLWSMDALANRYDEAGMHGDALSLREKSFELQRNHLGLGHPATLVSMHGLANSYETFGRHEKACKLREDTLAQQEITLGPDHRLTLLTMNNLANSYSHLGRNSDAAMLRERTLALTRNKLGPSHPDTLRVMGNLATSYFNLNRHSESLQLREETLMLDKARLGSDHPSTWRDMHNLATSYTALGLYDDALKLHEATLEFQRAQLGSDHPDTLMSMWGVASSLADLNRNLEAWPLIDECLKRSEGKPIQPSMIWRLLKLRMRHFQTVGDSDGCRRTVEMWENLGRTDASGLYCAACFRAITATVVAQDSLTSEVESARFAKEESDRAMAWLTQAVAVGYHDVAQIQHDSDLSSLLGRDDFQSLVRKLARTMADED</sequence>
<evidence type="ECO:0000256" key="3">
    <source>
        <dbReference type="ARBA" id="ARBA00022777"/>
    </source>
</evidence>
<dbReference type="SMART" id="SM00028">
    <property type="entry name" value="TPR"/>
    <property type="match status" value="5"/>
</dbReference>
<dbReference type="Pfam" id="PF13374">
    <property type="entry name" value="TPR_10"/>
    <property type="match status" value="1"/>
</dbReference>
<evidence type="ECO:0000256" key="5">
    <source>
        <dbReference type="PROSITE-ProRule" id="PRU10141"/>
    </source>
</evidence>
<dbReference type="AlphaFoldDB" id="A0A9X2JFT6"/>
<dbReference type="InterPro" id="IPR000719">
    <property type="entry name" value="Prot_kinase_dom"/>
</dbReference>
<dbReference type="EMBL" id="JAMXLR010000009">
    <property type="protein sequence ID" value="MCO6042748.1"/>
    <property type="molecule type" value="Genomic_DNA"/>
</dbReference>
<organism evidence="8 9">
    <name type="scientific">Aeoliella straminimaris</name>
    <dbReference type="NCBI Taxonomy" id="2954799"/>
    <lineage>
        <taxon>Bacteria</taxon>
        <taxon>Pseudomonadati</taxon>
        <taxon>Planctomycetota</taxon>
        <taxon>Planctomycetia</taxon>
        <taxon>Pirellulales</taxon>
        <taxon>Lacipirellulaceae</taxon>
        <taxon>Aeoliella</taxon>
    </lineage>
</organism>
<reference evidence="8" key="1">
    <citation type="submission" date="2022-06" db="EMBL/GenBank/DDBJ databases">
        <title>Aeoliella straminimaris, a novel planctomycete from sediments.</title>
        <authorList>
            <person name="Vitorino I.R."/>
            <person name="Lage O.M."/>
        </authorList>
    </citation>
    <scope>NUCLEOTIDE SEQUENCE</scope>
    <source>
        <strain evidence="8">ICT_H6.2</strain>
    </source>
</reference>
<keyword evidence="4 5" id="KW-0067">ATP-binding</keyword>
<keyword evidence="3 8" id="KW-0418">Kinase</keyword>
<feature type="transmembrane region" description="Helical" evidence="6">
    <location>
        <begin position="401"/>
        <end position="423"/>
    </location>
</feature>
<dbReference type="RefSeq" id="WP_252850848.1">
    <property type="nucleotide sequence ID" value="NZ_JAMXLR010000009.1"/>
</dbReference>
<evidence type="ECO:0000256" key="2">
    <source>
        <dbReference type="ARBA" id="ARBA00022741"/>
    </source>
</evidence>